<dbReference type="EMBL" id="LZLQ01000078">
    <property type="protein sequence ID" value="OBK15890.1"/>
    <property type="molecule type" value="Genomic_DNA"/>
</dbReference>
<name>A0A1A3N3G1_MYCAS</name>
<accession>A0A1A3N3G1</accession>
<reference evidence="1 2" key="1">
    <citation type="submission" date="2016-06" db="EMBL/GenBank/DDBJ databases">
        <authorList>
            <person name="Kjaerup R.B."/>
            <person name="Dalgaard T.S."/>
            <person name="Juul-Madsen H.R."/>
        </authorList>
    </citation>
    <scope>NUCLEOTIDE SEQUENCE [LARGE SCALE GENOMIC DNA]</scope>
    <source>
        <strain evidence="1 2">1245139.5</strain>
    </source>
</reference>
<gene>
    <name evidence="1" type="ORF">A5636_00475</name>
</gene>
<dbReference type="AlphaFoldDB" id="A0A1A3N3G1"/>
<proteinExistence type="predicted"/>
<evidence type="ECO:0000313" key="2">
    <source>
        <dbReference type="Proteomes" id="UP000093629"/>
    </source>
</evidence>
<dbReference type="RefSeq" id="WP_065158794.1">
    <property type="nucleotide sequence ID" value="NZ_LZLQ01000078.1"/>
</dbReference>
<keyword evidence="2" id="KW-1185">Reference proteome</keyword>
<dbReference type="OrthoDB" id="4628667at2"/>
<sequence length="85" mass="8966">MTGVSGNDRIDDVAPGDVIAMDRGNGAGAYKVVFKDSTDNGFVITFEGDEGETFQVELAAGTTVTRSLAAKWESAQSPTANSRRH</sequence>
<protein>
    <submittedName>
        <fullName evidence="1">Uncharacterized protein</fullName>
    </submittedName>
</protein>
<comment type="caution">
    <text evidence="1">The sequence shown here is derived from an EMBL/GenBank/DDBJ whole genome shotgun (WGS) entry which is preliminary data.</text>
</comment>
<organism evidence="1 2">
    <name type="scientific">Mycobacterium asiaticum</name>
    <dbReference type="NCBI Taxonomy" id="1790"/>
    <lineage>
        <taxon>Bacteria</taxon>
        <taxon>Bacillati</taxon>
        <taxon>Actinomycetota</taxon>
        <taxon>Actinomycetes</taxon>
        <taxon>Mycobacteriales</taxon>
        <taxon>Mycobacteriaceae</taxon>
        <taxon>Mycobacterium</taxon>
    </lineage>
</organism>
<dbReference type="Proteomes" id="UP000093629">
    <property type="component" value="Unassembled WGS sequence"/>
</dbReference>
<evidence type="ECO:0000313" key="1">
    <source>
        <dbReference type="EMBL" id="OBK15890.1"/>
    </source>
</evidence>